<dbReference type="InterPro" id="IPR036366">
    <property type="entry name" value="PGBDSf"/>
</dbReference>
<dbReference type="InterPro" id="IPR038765">
    <property type="entry name" value="Papain-like_cys_pep_sf"/>
</dbReference>
<dbReference type="Gene3D" id="1.10.101.10">
    <property type="entry name" value="PGBD-like superfamily/PGBD"/>
    <property type="match status" value="1"/>
</dbReference>
<evidence type="ECO:0000256" key="5">
    <source>
        <dbReference type="SAM" id="MobiDB-lite"/>
    </source>
</evidence>
<dbReference type="Pfam" id="PF01471">
    <property type="entry name" value="PG_binding_1"/>
    <property type="match status" value="1"/>
</dbReference>
<organism evidence="7">
    <name type="scientific">Siphoviridae sp. ctPyh10</name>
    <dbReference type="NCBI Taxonomy" id="2827865"/>
    <lineage>
        <taxon>Viruses</taxon>
        <taxon>Duplodnaviria</taxon>
        <taxon>Heunggongvirae</taxon>
        <taxon>Uroviricota</taxon>
        <taxon>Caudoviricetes</taxon>
    </lineage>
</organism>
<evidence type="ECO:0000256" key="2">
    <source>
        <dbReference type="ARBA" id="ARBA00022670"/>
    </source>
</evidence>
<feature type="domain" description="NlpC/P60" evidence="6">
    <location>
        <begin position="6"/>
        <end position="164"/>
    </location>
</feature>
<keyword evidence="4" id="KW-0788">Thiol protease</keyword>
<evidence type="ECO:0000259" key="6">
    <source>
        <dbReference type="PROSITE" id="PS51935"/>
    </source>
</evidence>
<protein>
    <submittedName>
        <fullName evidence="7">N acetylmuramidase</fullName>
    </submittedName>
</protein>
<dbReference type="InterPro" id="IPR002477">
    <property type="entry name" value="Peptidoglycan-bd-like"/>
</dbReference>
<evidence type="ECO:0000256" key="1">
    <source>
        <dbReference type="ARBA" id="ARBA00007074"/>
    </source>
</evidence>
<accession>A0A8S5T0H0</accession>
<comment type="similarity">
    <text evidence="1">Belongs to the peptidase C40 family.</text>
</comment>
<dbReference type="Gene3D" id="3.90.1720.10">
    <property type="entry name" value="endopeptidase domain like (from Nostoc punctiforme)"/>
    <property type="match status" value="1"/>
</dbReference>
<feature type="region of interest" description="Disordered" evidence="5">
    <location>
        <begin position="162"/>
        <end position="190"/>
    </location>
</feature>
<evidence type="ECO:0000256" key="3">
    <source>
        <dbReference type="ARBA" id="ARBA00022801"/>
    </source>
</evidence>
<dbReference type="InterPro" id="IPR000064">
    <property type="entry name" value="NLP_P60_dom"/>
</dbReference>
<dbReference type="GO" id="GO:0006508">
    <property type="term" value="P:proteolysis"/>
    <property type="evidence" value="ECO:0007669"/>
    <property type="project" value="UniProtKB-KW"/>
</dbReference>
<dbReference type="PANTHER" id="PTHR47359">
    <property type="entry name" value="PEPTIDOGLYCAN DL-ENDOPEPTIDASE CWLO"/>
    <property type="match status" value="1"/>
</dbReference>
<sequence length="258" mass="27605">MASKTVSAAEVVALFRRALAEKWGYIWGGTGQVHTQRAQDSATRAQTIRYGQQWVGRRVADCSGLFWWAYKQLGGYMYHGSNTMWRKYAAAKGTLQGGKRTDGQPLKPGTAVFLTKGSDRHHVGLYVGDGKVIEAKGTAYGVVESKITRWNEWAELTGTSYAVDAPDSPADTPDTPAPTENPADAGDGASPLLVLRNGSRGTQVKVLQYLLIDAGFDCGKVDGIVGKNTIAAVKAFQTAHSLTADGIVGAKTWAALLQ</sequence>
<dbReference type="PROSITE" id="PS51935">
    <property type="entry name" value="NLPC_P60"/>
    <property type="match status" value="1"/>
</dbReference>
<reference evidence="7" key="1">
    <citation type="journal article" date="2021" name="Proc. Natl. Acad. Sci. U.S.A.">
        <title>A Catalog of Tens of Thousands of Viruses from Human Metagenomes Reveals Hidden Associations with Chronic Diseases.</title>
        <authorList>
            <person name="Tisza M.J."/>
            <person name="Buck C.B."/>
        </authorList>
    </citation>
    <scope>NUCLEOTIDE SEQUENCE</scope>
    <source>
        <strain evidence="7">CtPyh10</strain>
    </source>
</reference>
<dbReference type="GO" id="GO:0001897">
    <property type="term" value="P:symbiont-mediated cytolysis of host cell"/>
    <property type="evidence" value="ECO:0007669"/>
    <property type="project" value="UniProtKB-ARBA"/>
</dbReference>
<keyword evidence="2" id="KW-0645">Protease</keyword>
<dbReference type="EMBL" id="BK032711">
    <property type="protein sequence ID" value="DAF56282.1"/>
    <property type="molecule type" value="Genomic_DNA"/>
</dbReference>
<feature type="compositionally biased region" description="Low complexity" evidence="5">
    <location>
        <begin position="162"/>
        <end position="185"/>
    </location>
</feature>
<dbReference type="InterPro" id="IPR051794">
    <property type="entry name" value="PG_Endopeptidase_C40"/>
</dbReference>
<keyword evidence="3" id="KW-0378">Hydrolase</keyword>
<proteinExistence type="inferred from homology"/>
<evidence type="ECO:0000313" key="7">
    <source>
        <dbReference type="EMBL" id="DAF56282.1"/>
    </source>
</evidence>
<evidence type="ECO:0000256" key="4">
    <source>
        <dbReference type="ARBA" id="ARBA00022807"/>
    </source>
</evidence>
<dbReference type="SUPFAM" id="SSF47090">
    <property type="entry name" value="PGBD-like"/>
    <property type="match status" value="1"/>
</dbReference>
<dbReference type="InterPro" id="IPR036365">
    <property type="entry name" value="PGBD-like_sf"/>
</dbReference>
<name>A0A8S5T0H0_9CAUD</name>
<dbReference type="SUPFAM" id="SSF54001">
    <property type="entry name" value="Cysteine proteinases"/>
    <property type="match status" value="1"/>
</dbReference>
<dbReference type="Pfam" id="PF00877">
    <property type="entry name" value="NLPC_P60"/>
    <property type="match status" value="1"/>
</dbReference>
<dbReference type="GO" id="GO:0008234">
    <property type="term" value="F:cysteine-type peptidase activity"/>
    <property type="evidence" value="ECO:0007669"/>
    <property type="project" value="UniProtKB-KW"/>
</dbReference>
<dbReference type="PANTHER" id="PTHR47359:SF3">
    <property type="entry name" value="NLP_P60 DOMAIN-CONTAINING PROTEIN-RELATED"/>
    <property type="match status" value="1"/>
</dbReference>